<feature type="repeat" description="TPR" evidence="1">
    <location>
        <begin position="72"/>
        <end position="105"/>
    </location>
</feature>
<evidence type="ECO:0000313" key="5">
    <source>
        <dbReference type="EMBL" id="SHL41414.1"/>
    </source>
</evidence>
<reference evidence="5" key="3">
    <citation type="submission" date="2016-11" db="EMBL/GenBank/DDBJ databases">
        <authorList>
            <person name="Jaros S."/>
            <person name="Januszkiewicz K."/>
            <person name="Wedrychowicz H."/>
        </authorList>
    </citation>
    <scope>NUCLEOTIDE SEQUENCE [LARGE SCALE GENOMIC DNA]</scope>
    <source>
        <strain evidence="5">DSM 27989</strain>
    </source>
</reference>
<sequence>MRLYKFLFIICSIFISSYSIACLNGTQKELSTGTTLFADYDDIVPNGHHFFTDNLTDDLVKLDSLYTVQPKIDYLIEKGIIYIIQGKFQKAIDLYLDIEKQKPNQYSTASNLGTAYELIGDNKNALKWITKALELNPNSHEKSEWIHVNILRIKLGELPLNSKNLINQDFGNEDSPKTNLSTAEIKELINYIYYQLNERMSFVKPKNDIVAHLLFDYGNSLYLIKDFKNAKIAYDKAVEYGNTSSLLQKRLNLVKRNQQEKSNETQDSKKSITFFKEHWDTILISVLAVVIFFFVFKNKQGKTRR</sequence>
<dbReference type="OrthoDB" id="1159555at2"/>
<keyword evidence="1" id="KW-0802">TPR repeat</keyword>
<keyword evidence="2" id="KW-0472">Membrane</keyword>
<feature type="chain" id="PRO_5012793927" evidence="3">
    <location>
        <begin position="22"/>
        <end position="305"/>
    </location>
</feature>
<keyword evidence="7" id="KW-1185">Reference proteome</keyword>
<organism evidence="5 6">
    <name type="scientific">Chishuiella changwenlii</name>
    <dbReference type="NCBI Taxonomy" id="1434701"/>
    <lineage>
        <taxon>Bacteria</taxon>
        <taxon>Pseudomonadati</taxon>
        <taxon>Bacteroidota</taxon>
        <taxon>Flavobacteriia</taxon>
        <taxon>Flavobacteriales</taxon>
        <taxon>Weeksellaceae</taxon>
        <taxon>Chishuiella</taxon>
    </lineage>
</organism>
<dbReference type="Proteomes" id="UP000650994">
    <property type="component" value="Unassembled WGS sequence"/>
</dbReference>
<dbReference type="PROSITE" id="PS50005">
    <property type="entry name" value="TPR"/>
    <property type="match status" value="2"/>
</dbReference>
<dbReference type="SMART" id="SM00028">
    <property type="entry name" value="TPR"/>
    <property type="match status" value="3"/>
</dbReference>
<keyword evidence="2" id="KW-0812">Transmembrane</keyword>
<dbReference type="Proteomes" id="UP000184120">
    <property type="component" value="Unassembled WGS sequence"/>
</dbReference>
<keyword evidence="3" id="KW-0732">Signal</keyword>
<reference evidence="6" key="2">
    <citation type="submission" date="2016-11" db="EMBL/GenBank/DDBJ databases">
        <authorList>
            <person name="Varghese N."/>
            <person name="Submissions S."/>
        </authorList>
    </citation>
    <scope>NUCLEOTIDE SEQUENCE [LARGE SCALE GENOMIC DNA]</scope>
    <source>
        <strain evidence="6">DSM 27989</strain>
    </source>
</reference>
<dbReference type="Pfam" id="PF13181">
    <property type="entry name" value="TPR_8"/>
    <property type="match status" value="1"/>
</dbReference>
<accession>A0A1M7AFH4</accession>
<gene>
    <name evidence="4" type="ORF">GCM10010984_04770</name>
    <name evidence="5" type="ORF">SAMN05443634_1098</name>
</gene>
<dbReference type="EMBL" id="BMFL01000003">
    <property type="protein sequence ID" value="GGE90143.1"/>
    <property type="molecule type" value="Genomic_DNA"/>
</dbReference>
<reference evidence="7" key="4">
    <citation type="journal article" date="2019" name="Int. J. Syst. Evol. Microbiol.">
        <title>The Global Catalogue of Microorganisms (GCM) 10K type strain sequencing project: providing services to taxonomists for standard genome sequencing and annotation.</title>
        <authorList>
            <consortium name="The Broad Institute Genomics Platform"/>
            <consortium name="The Broad Institute Genome Sequencing Center for Infectious Disease"/>
            <person name="Wu L."/>
            <person name="Ma J."/>
        </authorList>
    </citation>
    <scope>NUCLEOTIDE SEQUENCE [LARGE SCALE GENOMIC DNA]</scope>
    <source>
        <strain evidence="7">CGMCC 1.12707</strain>
    </source>
</reference>
<feature type="repeat" description="TPR" evidence="1">
    <location>
        <begin position="106"/>
        <end position="139"/>
    </location>
</feature>
<name>A0A1M7AFH4_9FLAO</name>
<evidence type="ECO:0000256" key="2">
    <source>
        <dbReference type="SAM" id="Phobius"/>
    </source>
</evidence>
<dbReference type="RefSeq" id="WP_072932877.1">
    <property type="nucleotide sequence ID" value="NZ_BMFL01000003.1"/>
</dbReference>
<evidence type="ECO:0000313" key="7">
    <source>
        <dbReference type="Proteomes" id="UP000650994"/>
    </source>
</evidence>
<feature type="transmembrane region" description="Helical" evidence="2">
    <location>
        <begin position="278"/>
        <end position="296"/>
    </location>
</feature>
<dbReference type="InterPro" id="IPR011990">
    <property type="entry name" value="TPR-like_helical_dom_sf"/>
</dbReference>
<dbReference type="InterPro" id="IPR019734">
    <property type="entry name" value="TPR_rpt"/>
</dbReference>
<evidence type="ECO:0000313" key="4">
    <source>
        <dbReference type="EMBL" id="GGE90143.1"/>
    </source>
</evidence>
<evidence type="ECO:0000313" key="6">
    <source>
        <dbReference type="Proteomes" id="UP000184120"/>
    </source>
</evidence>
<proteinExistence type="predicted"/>
<reference evidence="4" key="5">
    <citation type="submission" date="2024-05" db="EMBL/GenBank/DDBJ databases">
        <authorList>
            <person name="Sun Q."/>
            <person name="Zhou Y."/>
        </authorList>
    </citation>
    <scope>NUCLEOTIDE SEQUENCE</scope>
    <source>
        <strain evidence="4">CGMCC 1.12707</strain>
    </source>
</reference>
<reference evidence="4" key="1">
    <citation type="journal article" date="2014" name="Int. J. Syst. Evol. Microbiol.">
        <title>Complete genome of a new Firmicutes species belonging to the dominant human colonic microbiota ('Ruminococcus bicirculans') reveals two chromosomes and a selective capacity to utilize plant glucans.</title>
        <authorList>
            <consortium name="NISC Comparative Sequencing Program"/>
            <person name="Wegmann U."/>
            <person name="Louis P."/>
            <person name="Goesmann A."/>
            <person name="Henrissat B."/>
            <person name="Duncan S.H."/>
            <person name="Flint H.J."/>
        </authorList>
    </citation>
    <scope>NUCLEOTIDE SEQUENCE</scope>
    <source>
        <strain evidence="4">CGMCC 1.12707</strain>
    </source>
</reference>
<dbReference type="Gene3D" id="1.25.40.10">
    <property type="entry name" value="Tetratricopeptide repeat domain"/>
    <property type="match status" value="1"/>
</dbReference>
<feature type="signal peptide" evidence="3">
    <location>
        <begin position="1"/>
        <end position="21"/>
    </location>
</feature>
<protein>
    <submittedName>
        <fullName evidence="5">Tetratricopeptide repeat-containing protein</fullName>
    </submittedName>
</protein>
<evidence type="ECO:0000256" key="1">
    <source>
        <dbReference type="PROSITE-ProRule" id="PRU00339"/>
    </source>
</evidence>
<dbReference type="SUPFAM" id="SSF48452">
    <property type="entry name" value="TPR-like"/>
    <property type="match status" value="1"/>
</dbReference>
<dbReference type="AlphaFoldDB" id="A0A1M7AFH4"/>
<evidence type="ECO:0000256" key="3">
    <source>
        <dbReference type="SAM" id="SignalP"/>
    </source>
</evidence>
<dbReference type="STRING" id="1434701.SAMN05443634_1098"/>
<dbReference type="EMBL" id="FRBH01000009">
    <property type="protein sequence ID" value="SHL41414.1"/>
    <property type="molecule type" value="Genomic_DNA"/>
</dbReference>
<keyword evidence="2" id="KW-1133">Transmembrane helix</keyword>